<organism evidence="2">
    <name type="scientific">marine sediment metagenome</name>
    <dbReference type="NCBI Taxonomy" id="412755"/>
    <lineage>
        <taxon>unclassified sequences</taxon>
        <taxon>metagenomes</taxon>
        <taxon>ecological metagenomes</taxon>
    </lineage>
</organism>
<evidence type="ECO:0000313" key="2">
    <source>
        <dbReference type="EMBL" id="GAH29916.1"/>
    </source>
</evidence>
<feature type="region of interest" description="Disordered" evidence="1">
    <location>
        <begin position="1"/>
        <end position="37"/>
    </location>
</feature>
<accession>X1E9G3</accession>
<dbReference type="AlphaFoldDB" id="X1E9G3"/>
<feature type="region of interest" description="Disordered" evidence="1">
    <location>
        <begin position="90"/>
        <end position="128"/>
    </location>
</feature>
<feature type="compositionally biased region" description="Low complexity" evidence="1">
    <location>
        <begin position="115"/>
        <end position="128"/>
    </location>
</feature>
<feature type="compositionally biased region" description="Acidic residues" evidence="1">
    <location>
        <begin position="1"/>
        <end position="10"/>
    </location>
</feature>
<proteinExistence type="predicted"/>
<dbReference type="EMBL" id="BARU01004031">
    <property type="protein sequence ID" value="GAH29916.1"/>
    <property type="molecule type" value="Genomic_DNA"/>
</dbReference>
<sequence>MPDTDQEIVEESQVNEPGEDTGAETPETQTEQEKPKPVNELKVVIIIRDNRMMLGVQSPDCDPVYETLEGTLAAALKRVPKLVEEAKTRWETSKLNPKCETPLPSQAQPVTTSRPQKAAAPKAQPTMF</sequence>
<evidence type="ECO:0000256" key="1">
    <source>
        <dbReference type="SAM" id="MobiDB-lite"/>
    </source>
</evidence>
<gene>
    <name evidence="2" type="ORF">S03H2_08327</name>
</gene>
<feature type="compositionally biased region" description="Polar residues" evidence="1">
    <location>
        <begin position="103"/>
        <end position="114"/>
    </location>
</feature>
<reference evidence="2" key="1">
    <citation type="journal article" date="2014" name="Front. Microbiol.">
        <title>High frequency of phylogenetically diverse reductive dehalogenase-homologous genes in deep subseafloor sedimentary metagenomes.</title>
        <authorList>
            <person name="Kawai M."/>
            <person name="Futagami T."/>
            <person name="Toyoda A."/>
            <person name="Takaki Y."/>
            <person name="Nishi S."/>
            <person name="Hori S."/>
            <person name="Arai W."/>
            <person name="Tsubouchi T."/>
            <person name="Morono Y."/>
            <person name="Uchiyama I."/>
            <person name="Ito T."/>
            <person name="Fujiyama A."/>
            <person name="Inagaki F."/>
            <person name="Takami H."/>
        </authorList>
    </citation>
    <scope>NUCLEOTIDE SEQUENCE</scope>
    <source>
        <strain evidence="2">Expedition CK06-06</strain>
    </source>
</reference>
<name>X1E9G3_9ZZZZ</name>
<comment type="caution">
    <text evidence="2">The sequence shown here is derived from an EMBL/GenBank/DDBJ whole genome shotgun (WGS) entry which is preliminary data.</text>
</comment>
<protein>
    <submittedName>
        <fullName evidence="2">Uncharacterized protein</fullName>
    </submittedName>
</protein>